<protein>
    <recommendedName>
        <fullName evidence="4">Lipoprotein</fullName>
    </recommendedName>
</protein>
<feature type="region of interest" description="Disordered" evidence="1">
    <location>
        <begin position="123"/>
        <end position="157"/>
    </location>
</feature>
<sequence>MFRKLSLLLLFAILGGCSTYGKVIIIKDDFKKSHVVTMKMRQISKEGIGDTWVRYETIFDFSREIGETKTNSTVARFRVIADANSYPLERSGFVRIGTKDSTLVLGNLDAQAITTYNTDVTTTTTTKSNSSGLSSSTSSFGKNQSTETKTSMNTSSRTHKELTGTFLLTKEQESEILNSKYFAVRLYSGALPITIPFAEDDLENLKRFLRAKPGMEQE</sequence>
<organism evidence="2 3">
    <name type="scientific">Leptospira johnsonii</name>
    <dbReference type="NCBI Taxonomy" id="1917820"/>
    <lineage>
        <taxon>Bacteria</taxon>
        <taxon>Pseudomonadati</taxon>
        <taxon>Spirochaetota</taxon>
        <taxon>Spirochaetia</taxon>
        <taxon>Leptospirales</taxon>
        <taxon>Leptospiraceae</taxon>
        <taxon>Leptospira</taxon>
    </lineage>
</organism>
<proteinExistence type="predicted"/>
<name>A0A2P2D6D7_9LEPT</name>
<keyword evidence="3" id="KW-1185">Reference proteome</keyword>
<dbReference type="EMBL" id="BFAY01000011">
    <property type="protein sequence ID" value="GBF40131.1"/>
    <property type="molecule type" value="Genomic_DNA"/>
</dbReference>
<evidence type="ECO:0000313" key="2">
    <source>
        <dbReference type="EMBL" id="GBF40131.1"/>
    </source>
</evidence>
<dbReference type="PROSITE" id="PS51257">
    <property type="entry name" value="PROKAR_LIPOPROTEIN"/>
    <property type="match status" value="1"/>
</dbReference>
<dbReference type="AlphaFoldDB" id="A0A2P2D6D7"/>
<reference evidence="2 3" key="1">
    <citation type="submission" date="2018-02" db="EMBL/GenBank/DDBJ databases">
        <title>Novel Leptospira species isolated from soil and water in Japan.</title>
        <authorList>
            <person name="Nakao R."/>
            <person name="Masuzawa T."/>
        </authorList>
    </citation>
    <scope>NUCLEOTIDE SEQUENCE [LARGE SCALE GENOMIC DNA]</scope>
    <source>
        <strain evidence="2 3">E8</strain>
    </source>
</reference>
<comment type="caution">
    <text evidence="2">The sequence shown here is derived from an EMBL/GenBank/DDBJ whole genome shotgun (WGS) entry which is preliminary data.</text>
</comment>
<evidence type="ECO:0008006" key="4">
    <source>
        <dbReference type="Google" id="ProtNLM"/>
    </source>
</evidence>
<feature type="compositionally biased region" description="Polar residues" evidence="1">
    <location>
        <begin position="140"/>
        <end position="156"/>
    </location>
</feature>
<gene>
    <name evidence="2" type="ORF">LPTSP1_31450</name>
</gene>
<dbReference type="OrthoDB" id="345724at2"/>
<dbReference type="Proteomes" id="UP000245076">
    <property type="component" value="Unassembled WGS sequence"/>
</dbReference>
<evidence type="ECO:0000256" key="1">
    <source>
        <dbReference type="SAM" id="MobiDB-lite"/>
    </source>
</evidence>
<accession>A0A2P2D6D7</accession>
<evidence type="ECO:0000313" key="3">
    <source>
        <dbReference type="Proteomes" id="UP000245076"/>
    </source>
</evidence>
<dbReference type="RefSeq" id="WP_135354759.1">
    <property type="nucleotide sequence ID" value="NZ_BFAY01000011.1"/>
</dbReference>
<feature type="compositionally biased region" description="Low complexity" evidence="1">
    <location>
        <begin position="123"/>
        <end position="139"/>
    </location>
</feature>